<evidence type="ECO:0000313" key="6">
    <source>
        <dbReference type="Proteomes" id="UP000297716"/>
    </source>
</evidence>
<dbReference type="PANTHER" id="PTHR47700:SF2">
    <property type="entry name" value="CHITINASE"/>
    <property type="match status" value="1"/>
</dbReference>
<dbReference type="InterPro" id="IPR017853">
    <property type="entry name" value="GH"/>
</dbReference>
<proteinExistence type="predicted"/>
<evidence type="ECO:0000313" key="5">
    <source>
        <dbReference type="EMBL" id="TGJ88484.1"/>
    </source>
</evidence>
<evidence type="ECO:0000256" key="1">
    <source>
        <dbReference type="ARBA" id="ARBA00012729"/>
    </source>
</evidence>
<name>A0A4Z0YWL1_9PEZI</name>
<keyword evidence="3" id="KW-0843">Virulence</keyword>
<feature type="domain" description="GH18" evidence="4">
    <location>
        <begin position="370"/>
        <end position="582"/>
    </location>
</feature>
<dbReference type="InterPro" id="IPR053214">
    <property type="entry name" value="LysM12-like"/>
</dbReference>
<dbReference type="EC" id="3.2.1.14" evidence="1"/>
<sequence length="582" mass="63667">MEWGKGPTIRNKGSLRACCLLYLSYKAINGYLEPLHVPRHLQATVGYRVRLDEWRAANDRTSSVKTCPSFQQRDHAVEIQHPGDHGWQRPIWPWQTTPNHDIVEIPVTTGIPFGGTAAGTGQYSKNMPGGSLLSAGYQVRNFLSSKEPFCIKKRASCRLLSGARLQLVCRSSSVSAWCPCRYFEPLLQDLEAKATSSGPLIAQLCPPNGLGADYAVGIIAGSVDDLSLIRGGKLCLWRSRELHDSLLIAASYDISQAKIETYNKKTWAWNGCEALLLGQTICLSTGTPPFPVSVSNAVCGPQVPGTKKPTSGSSDSWESLPPCPLNVCCNVWGMCGATDDFCVIDAASTGAPGISNCGRVIIKGSEPAETMRVTYFESWNEGRPCLHMDVNQIDTSKCTHVHFAFANITSAFDIEVSGVQAQFDDFKALTDVKRIITFGGWDFSTAPSTYKILREATKSANRAKFESNIVAFVKKHNLDVVDIDWEYPDTLKGLKFTFSTSKSVSLAAPASYWHLKAFTIKEISVKVDCIVCLTYDLHGQRDYGNNWTSPGYATGNCLHSHVNLTETKDALSLITKAGVPSN</sequence>
<dbReference type="InterPro" id="IPR001002">
    <property type="entry name" value="Chitin-bd_1"/>
</dbReference>
<dbReference type="PROSITE" id="PS51910">
    <property type="entry name" value="GH18_2"/>
    <property type="match status" value="1"/>
</dbReference>
<keyword evidence="2" id="KW-0147">Chitin-binding</keyword>
<dbReference type="InterPro" id="IPR036861">
    <property type="entry name" value="Endochitinase-like_sf"/>
</dbReference>
<dbReference type="Pfam" id="PF00704">
    <property type="entry name" value="Glyco_hydro_18"/>
    <property type="match status" value="1"/>
</dbReference>
<dbReference type="InterPro" id="IPR001223">
    <property type="entry name" value="Glyco_hydro18_cat"/>
</dbReference>
<dbReference type="GO" id="GO:0005975">
    <property type="term" value="P:carbohydrate metabolic process"/>
    <property type="evidence" value="ECO:0007669"/>
    <property type="project" value="InterPro"/>
</dbReference>
<dbReference type="Pfam" id="PF00187">
    <property type="entry name" value="Chitin_bind_1"/>
    <property type="match status" value="1"/>
</dbReference>
<dbReference type="PANTHER" id="PTHR47700">
    <property type="entry name" value="V CHITINASE, PUTATIVE (AFU_ORTHOLOGUE AFUA_6G13720)-RELATED"/>
    <property type="match status" value="1"/>
</dbReference>
<reference evidence="5 6" key="1">
    <citation type="submission" date="2019-03" db="EMBL/GenBank/DDBJ databases">
        <title>Draft genome sequence of Xylaria hypoxylon DSM 108379, a ubiquitous saprotrophic-parasitic fungi on hardwood.</title>
        <authorList>
            <person name="Buettner E."/>
            <person name="Leonhardt S."/>
            <person name="Gebauer A.M."/>
            <person name="Liers C."/>
            <person name="Hofrichter M."/>
            <person name="Kellner H."/>
        </authorList>
    </citation>
    <scope>NUCLEOTIDE SEQUENCE [LARGE SCALE GENOMIC DNA]</scope>
    <source>
        <strain evidence="5 6">DSM 108379</strain>
    </source>
</reference>
<dbReference type="GO" id="GO:0008843">
    <property type="term" value="F:endochitinase activity"/>
    <property type="evidence" value="ECO:0007669"/>
    <property type="project" value="UniProtKB-EC"/>
</dbReference>
<accession>A0A4Z0YWL1</accession>
<evidence type="ECO:0000259" key="4">
    <source>
        <dbReference type="PROSITE" id="PS51910"/>
    </source>
</evidence>
<protein>
    <recommendedName>
        <fullName evidence="1">chitinase</fullName>
        <ecNumber evidence="1">3.2.1.14</ecNumber>
    </recommendedName>
</protein>
<gene>
    <name evidence="5" type="ORF">E0Z10_g372</name>
</gene>
<dbReference type="OrthoDB" id="73875at2759"/>
<dbReference type="Proteomes" id="UP000297716">
    <property type="component" value="Unassembled WGS sequence"/>
</dbReference>
<dbReference type="Gene3D" id="3.30.60.10">
    <property type="entry name" value="Endochitinase-like"/>
    <property type="match status" value="1"/>
</dbReference>
<dbReference type="Gene3D" id="3.20.20.80">
    <property type="entry name" value="Glycosidases"/>
    <property type="match status" value="1"/>
</dbReference>
<dbReference type="STRING" id="37992.A0A4Z0YWL1"/>
<evidence type="ECO:0000256" key="2">
    <source>
        <dbReference type="ARBA" id="ARBA00022669"/>
    </source>
</evidence>
<evidence type="ECO:0000256" key="3">
    <source>
        <dbReference type="ARBA" id="ARBA00023026"/>
    </source>
</evidence>
<dbReference type="AlphaFoldDB" id="A0A4Z0YWL1"/>
<dbReference type="SUPFAM" id="SSF57016">
    <property type="entry name" value="Plant lectins/antimicrobial peptides"/>
    <property type="match status" value="1"/>
</dbReference>
<dbReference type="CDD" id="cd00035">
    <property type="entry name" value="ChtBD1"/>
    <property type="match status" value="1"/>
</dbReference>
<dbReference type="InterPro" id="IPR011583">
    <property type="entry name" value="Chitinase_II/V-like_cat"/>
</dbReference>
<keyword evidence="6" id="KW-1185">Reference proteome</keyword>
<dbReference type="EMBL" id="SKBN01000003">
    <property type="protein sequence ID" value="TGJ88484.1"/>
    <property type="molecule type" value="Genomic_DNA"/>
</dbReference>
<organism evidence="5 6">
    <name type="scientific">Xylaria hypoxylon</name>
    <dbReference type="NCBI Taxonomy" id="37992"/>
    <lineage>
        <taxon>Eukaryota</taxon>
        <taxon>Fungi</taxon>
        <taxon>Dikarya</taxon>
        <taxon>Ascomycota</taxon>
        <taxon>Pezizomycotina</taxon>
        <taxon>Sordariomycetes</taxon>
        <taxon>Xylariomycetidae</taxon>
        <taxon>Xylariales</taxon>
        <taxon>Xylariaceae</taxon>
        <taxon>Xylaria</taxon>
    </lineage>
</organism>
<comment type="caution">
    <text evidence="5">The sequence shown here is derived from an EMBL/GenBank/DDBJ whole genome shotgun (WGS) entry which is preliminary data.</text>
</comment>
<dbReference type="GO" id="GO:0008061">
    <property type="term" value="F:chitin binding"/>
    <property type="evidence" value="ECO:0007669"/>
    <property type="project" value="UniProtKB-KW"/>
</dbReference>
<dbReference type="SUPFAM" id="SSF51445">
    <property type="entry name" value="(Trans)glycosidases"/>
    <property type="match status" value="1"/>
</dbReference>
<dbReference type="SMART" id="SM00636">
    <property type="entry name" value="Glyco_18"/>
    <property type="match status" value="1"/>
</dbReference>